<gene>
    <name evidence="1" type="ORF">D3Y59_02415</name>
</gene>
<organism evidence="1 2">
    <name type="scientific">Hymenobacter oligotrophus</name>
    <dbReference type="NCBI Taxonomy" id="2319843"/>
    <lineage>
        <taxon>Bacteria</taxon>
        <taxon>Pseudomonadati</taxon>
        <taxon>Bacteroidota</taxon>
        <taxon>Cytophagia</taxon>
        <taxon>Cytophagales</taxon>
        <taxon>Hymenobacteraceae</taxon>
        <taxon>Hymenobacter</taxon>
    </lineage>
</organism>
<accession>A0A3B7R3U2</accession>
<dbReference type="EMBL" id="CP032317">
    <property type="protein sequence ID" value="AYA36009.1"/>
    <property type="molecule type" value="Genomic_DNA"/>
</dbReference>
<proteinExistence type="predicted"/>
<dbReference type="RefSeq" id="WP_119443596.1">
    <property type="nucleotide sequence ID" value="NZ_CP032317.1"/>
</dbReference>
<evidence type="ECO:0000313" key="2">
    <source>
        <dbReference type="Proteomes" id="UP000262802"/>
    </source>
</evidence>
<sequence>MKADYANFANPVAEVWADALGFAVLRWKPGPRSFPEFQEAMNALLCLIRTLGTGKALAILTGMAPITAEEYQWVLTHWLPRAVVQGQCRYAALVNPTDDIDWQSEVSSRYYTSLPPEYETFADEEAARDWLVRQVVIQSRY</sequence>
<evidence type="ECO:0008006" key="3">
    <source>
        <dbReference type="Google" id="ProtNLM"/>
    </source>
</evidence>
<dbReference type="OrthoDB" id="882983at2"/>
<dbReference type="AlphaFoldDB" id="A0A3B7R3U2"/>
<dbReference type="KEGG" id="hyh:D3Y59_02415"/>
<evidence type="ECO:0000313" key="1">
    <source>
        <dbReference type="EMBL" id="AYA36009.1"/>
    </source>
</evidence>
<name>A0A3B7R3U2_9BACT</name>
<keyword evidence="2" id="KW-1185">Reference proteome</keyword>
<dbReference type="Proteomes" id="UP000262802">
    <property type="component" value="Chromosome"/>
</dbReference>
<reference evidence="1 2" key="1">
    <citation type="submission" date="2018-09" db="EMBL/GenBank/DDBJ databases">
        <title>Hymenobacter medium sp. nov., isolated from R2A medium.</title>
        <authorList>
            <person name="Yingchao G."/>
        </authorList>
    </citation>
    <scope>NUCLEOTIDE SEQUENCE [LARGE SCALE GENOMIC DNA]</scope>
    <source>
        <strain evidence="2">sh-6</strain>
    </source>
</reference>
<protein>
    <recommendedName>
        <fullName evidence="3">STAS/SEC14 domain-containing protein</fullName>
    </recommendedName>
</protein>